<dbReference type="RefSeq" id="WP_083743375.1">
    <property type="nucleotide sequence ID" value="NZ_LT721901.1"/>
</dbReference>
<dbReference type="CDD" id="cd02803">
    <property type="entry name" value="OYE_like_FMN_family"/>
    <property type="match status" value="1"/>
</dbReference>
<dbReference type="Pfam" id="PF00724">
    <property type="entry name" value="Oxidored_FMN"/>
    <property type="match status" value="1"/>
</dbReference>
<keyword evidence="13" id="KW-1185">Reference proteome</keyword>
<protein>
    <recommendedName>
        <fullName evidence="14">2,4-dienoyl-CoA reductase or related NADH-dependent reductase, Old Yellow Enzyme (OYE) family</fullName>
    </recommendedName>
</protein>
<evidence type="ECO:0000313" key="13">
    <source>
        <dbReference type="Proteomes" id="UP000240988"/>
    </source>
</evidence>
<comment type="cofactor">
    <cofactor evidence="2">
        <name>[4Fe-4S] cluster</name>
        <dbReference type="ChEBI" id="CHEBI:49883"/>
    </cofactor>
</comment>
<dbReference type="Gene3D" id="3.40.50.720">
    <property type="entry name" value="NAD(P)-binding Rossmann-like Domain"/>
    <property type="match status" value="1"/>
</dbReference>
<dbReference type="InterPro" id="IPR001155">
    <property type="entry name" value="OxRdtase_FMN_N"/>
</dbReference>
<dbReference type="Gene3D" id="3.50.50.60">
    <property type="entry name" value="FAD/NAD(P)-binding domain"/>
    <property type="match status" value="1"/>
</dbReference>
<keyword evidence="9" id="KW-0411">Iron-sulfur</keyword>
<evidence type="ECO:0000256" key="3">
    <source>
        <dbReference type="ARBA" id="ARBA00011048"/>
    </source>
</evidence>
<evidence type="ECO:0000256" key="6">
    <source>
        <dbReference type="ARBA" id="ARBA00022723"/>
    </source>
</evidence>
<dbReference type="GO" id="GO:0016491">
    <property type="term" value="F:oxidoreductase activity"/>
    <property type="evidence" value="ECO:0007669"/>
    <property type="project" value="UniProtKB-KW"/>
</dbReference>
<keyword evidence="6" id="KW-0479">Metal-binding</keyword>
<feature type="domain" description="NADH:flavin oxidoreductase/NADH oxidase N-terminal" evidence="10">
    <location>
        <begin position="8"/>
        <end position="344"/>
    </location>
</feature>
<dbReference type="Gene3D" id="3.20.20.70">
    <property type="entry name" value="Aldolase class I"/>
    <property type="match status" value="1"/>
</dbReference>
<dbReference type="STRING" id="1841860.GCA_900157375_02473"/>
<proteinExistence type="inferred from homology"/>
<evidence type="ECO:0000256" key="9">
    <source>
        <dbReference type="ARBA" id="ARBA00023014"/>
    </source>
</evidence>
<dbReference type="SUPFAM" id="SSF51395">
    <property type="entry name" value="FMN-linked oxidoreductases"/>
    <property type="match status" value="1"/>
</dbReference>
<dbReference type="GO" id="GO:0051536">
    <property type="term" value="F:iron-sulfur cluster binding"/>
    <property type="evidence" value="ECO:0007669"/>
    <property type="project" value="UniProtKB-KW"/>
</dbReference>
<evidence type="ECO:0000256" key="2">
    <source>
        <dbReference type="ARBA" id="ARBA00001966"/>
    </source>
</evidence>
<evidence type="ECO:0000256" key="7">
    <source>
        <dbReference type="ARBA" id="ARBA00023002"/>
    </source>
</evidence>
<evidence type="ECO:0000256" key="1">
    <source>
        <dbReference type="ARBA" id="ARBA00001917"/>
    </source>
</evidence>
<dbReference type="PANTHER" id="PTHR42917">
    <property type="entry name" value="2,4-DIENOYL-COA REDUCTASE"/>
    <property type="match status" value="1"/>
</dbReference>
<dbReference type="AlphaFoldDB" id="A0A2U3NT02"/>
<keyword evidence="4" id="KW-0285">Flavoprotein</keyword>
<dbReference type="Proteomes" id="UP000240988">
    <property type="component" value="Unassembled WGS sequence"/>
</dbReference>
<dbReference type="InterPro" id="IPR036188">
    <property type="entry name" value="FAD/NAD-bd_sf"/>
</dbReference>
<evidence type="ECO:0000256" key="8">
    <source>
        <dbReference type="ARBA" id="ARBA00023004"/>
    </source>
</evidence>
<feature type="domain" description="FAD/NAD(P)-binding" evidence="11">
    <location>
        <begin position="391"/>
        <end position="631"/>
    </location>
</feature>
<dbReference type="InterPro" id="IPR013785">
    <property type="entry name" value="Aldolase_TIM"/>
</dbReference>
<dbReference type="PANTHER" id="PTHR42917:SF2">
    <property type="entry name" value="2,4-DIENOYL-COA REDUCTASE [(2E)-ENOYL-COA-PRODUCING]"/>
    <property type="match status" value="1"/>
</dbReference>
<organism evidence="12 13">
    <name type="scientific">Mycobacterium rhizamassiliense</name>
    <dbReference type="NCBI Taxonomy" id="1841860"/>
    <lineage>
        <taxon>Bacteria</taxon>
        <taxon>Bacillati</taxon>
        <taxon>Actinomycetota</taxon>
        <taxon>Actinomycetes</taxon>
        <taxon>Mycobacteriales</taxon>
        <taxon>Mycobacteriaceae</taxon>
        <taxon>Mycobacterium</taxon>
    </lineage>
</organism>
<dbReference type="EMBL" id="FUFA01000004">
    <property type="protein sequence ID" value="SPM34650.1"/>
    <property type="molecule type" value="Genomic_DNA"/>
</dbReference>
<dbReference type="PRINTS" id="PR00368">
    <property type="entry name" value="FADPNR"/>
</dbReference>
<dbReference type="GO" id="GO:0046872">
    <property type="term" value="F:metal ion binding"/>
    <property type="evidence" value="ECO:0007669"/>
    <property type="project" value="UniProtKB-KW"/>
</dbReference>
<dbReference type="InterPro" id="IPR051793">
    <property type="entry name" value="NADH:flavin_oxidoreductase"/>
</dbReference>
<dbReference type="GO" id="GO:0010181">
    <property type="term" value="F:FMN binding"/>
    <property type="evidence" value="ECO:0007669"/>
    <property type="project" value="InterPro"/>
</dbReference>
<name>A0A2U3NT02_9MYCO</name>
<comment type="cofactor">
    <cofactor evidence="1">
        <name>FMN</name>
        <dbReference type="ChEBI" id="CHEBI:58210"/>
    </cofactor>
</comment>
<accession>A0A2U3NT02</accession>
<evidence type="ECO:0000259" key="10">
    <source>
        <dbReference type="Pfam" id="PF00724"/>
    </source>
</evidence>
<sequence length="686" mass="73975">MHPRYPNVFSPVRVGPVELSNRYYFAPHAIPLNVGSAPSDDFVAYCTERVKDGGCGLVILSCTAHQRGRSFQPSPYPKKNIAAFAALADAVHRAGGKIFGEIWYHWMTPGHWQSMAPQAPSFGPSVSQFAFNGISGSTRAATRGEIAMIVDAYHQSTVHLREAGFDGIEVHAAHATIIEQFLSPYYNRRTDEYGGPLENRMRLLVEVLQSVRDAAGSGMAVGPRINCDELIEGGYASSDAYDVVRSICTQGLVDFVDLDVGMEPLQLKYGMPTVFTEEFSYRPFVEKVRGAAGEVPVLTVLGRVTKMNDAEAAIASGVCDLVGSARQLIAEPQFVKHAREGTEDQARTCIACNWCLGGINYRVIGCTINPASFRERLWGESTFTAAARPVKVVVIGGGPAGLEAARVAALRGHDVTLLEAREELGGALELWSRLPGRDFYRHAIDWWTRELVRLGVVIRRGKPAAAQEVLALAPDAVIVATGASYSQTGRSAFLDQDIPGADKPHVCCPEDILEGRVQPSGKLVVVDAEATHTGSGVAELLGRRGAEVIMLSPNYAPYSHREVMSLEGDSIAQRMAEANVVFQATTWVRGIGDHDLQIVDVNSGRESVIPGVDAVVLATGRIPVDAIARELEGKVAQLFTIGDALGVRPLATAAYEGQKFARLIGEPDAPRDVAEVYFAADGPVVR</sequence>
<comment type="similarity">
    <text evidence="3">In the N-terminal section; belongs to the NADH:flavin oxidoreductase/NADH oxidase family.</text>
</comment>
<keyword evidence="8" id="KW-0408">Iron</keyword>
<dbReference type="Pfam" id="PF07992">
    <property type="entry name" value="Pyr_redox_2"/>
    <property type="match status" value="1"/>
</dbReference>
<evidence type="ECO:0008006" key="14">
    <source>
        <dbReference type="Google" id="ProtNLM"/>
    </source>
</evidence>
<keyword evidence="5" id="KW-0288">FMN</keyword>
<evidence type="ECO:0000313" key="12">
    <source>
        <dbReference type="EMBL" id="SPM34650.1"/>
    </source>
</evidence>
<evidence type="ECO:0000259" key="11">
    <source>
        <dbReference type="Pfam" id="PF07992"/>
    </source>
</evidence>
<keyword evidence="7" id="KW-0560">Oxidoreductase</keyword>
<dbReference type="PRINTS" id="PR00411">
    <property type="entry name" value="PNDRDTASEI"/>
</dbReference>
<gene>
    <name evidence="12" type="ORF">MRAB57_2470</name>
</gene>
<dbReference type="OrthoDB" id="3169239at2"/>
<dbReference type="InterPro" id="IPR023753">
    <property type="entry name" value="FAD/NAD-binding_dom"/>
</dbReference>
<reference evidence="12 13" key="1">
    <citation type="submission" date="2017-01" db="EMBL/GenBank/DDBJ databases">
        <authorList>
            <consortium name="Urmite Genomes"/>
        </authorList>
    </citation>
    <scope>NUCLEOTIDE SEQUENCE [LARGE SCALE GENOMIC DNA]</scope>
    <source>
        <strain evidence="12 13">AB57</strain>
    </source>
</reference>
<evidence type="ECO:0000256" key="5">
    <source>
        <dbReference type="ARBA" id="ARBA00022643"/>
    </source>
</evidence>
<evidence type="ECO:0000256" key="4">
    <source>
        <dbReference type="ARBA" id="ARBA00022630"/>
    </source>
</evidence>
<dbReference type="SUPFAM" id="SSF51905">
    <property type="entry name" value="FAD/NAD(P)-binding domain"/>
    <property type="match status" value="1"/>
</dbReference>